<dbReference type="GO" id="GO:0003676">
    <property type="term" value="F:nucleic acid binding"/>
    <property type="evidence" value="ECO:0007669"/>
    <property type="project" value="InterPro"/>
</dbReference>
<comment type="caution">
    <text evidence="1">The sequence shown here is derived from an EMBL/GenBank/DDBJ whole genome shotgun (WGS) entry which is preliminary data.</text>
</comment>
<evidence type="ECO:0008006" key="3">
    <source>
        <dbReference type="Google" id="ProtNLM"/>
    </source>
</evidence>
<gene>
    <name evidence="1" type="ORF">BDFB_014795</name>
</gene>
<accession>A0A482VLW7</accession>
<protein>
    <recommendedName>
        <fullName evidence="3">DDE 3 domain containing protein</fullName>
    </recommendedName>
</protein>
<name>A0A482VLW7_ASBVE</name>
<sequence length="237" mass="28232">RNGRKVEGEWQYSVSDCLEEFRNEFSNLAVDENSFRCTLRRVVQVFRDTGSVGRKEGTGLTTKRTPEFTENVRQIEPRTSLRVLSQLTGVSIGTWQKIVKKNLHLFPYRLTCVQELFEVDYPRGITFCRWFLQNFHDDLLDKTFFIDEAWFYLNEYVNSQNMRMWDVAKLNNFYVEQPLHPQKIGTLTCERYRDEILTPFIEQLDDEELRHDYFHQNGARAHSAGDSIQMLREFFDD</sequence>
<dbReference type="InterPro" id="IPR036397">
    <property type="entry name" value="RNaseH_sf"/>
</dbReference>
<dbReference type="PANTHER" id="PTHR47326:SF1">
    <property type="entry name" value="HTH PSQ-TYPE DOMAIN-CONTAINING PROTEIN"/>
    <property type="match status" value="1"/>
</dbReference>
<keyword evidence="2" id="KW-1185">Reference proteome</keyword>
<dbReference type="OrthoDB" id="10040454at2759"/>
<dbReference type="STRING" id="1661398.A0A482VLW7"/>
<dbReference type="EMBL" id="QDEB01085965">
    <property type="protein sequence ID" value="RZC33770.1"/>
    <property type="molecule type" value="Genomic_DNA"/>
</dbReference>
<proteinExistence type="predicted"/>
<dbReference type="Gene3D" id="3.30.420.10">
    <property type="entry name" value="Ribonuclease H-like superfamily/Ribonuclease H"/>
    <property type="match status" value="1"/>
</dbReference>
<evidence type="ECO:0000313" key="2">
    <source>
        <dbReference type="Proteomes" id="UP000292052"/>
    </source>
</evidence>
<dbReference type="PANTHER" id="PTHR47326">
    <property type="entry name" value="TRANSPOSABLE ELEMENT TC3 TRANSPOSASE-LIKE PROTEIN"/>
    <property type="match status" value="1"/>
</dbReference>
<reference evidence="1 2" key="1">
    <citation type="submission" date="2017-03" db="EMBL/GenBank/DDBJ databases">
        <title>Genome of the blue death feigning beetle - Asbolus verrucosus.</title>
        <authorList>
            <person name="Rider S.D."/>
        </authorList>
    </citation>
    <scope>NUCLEOTIDE SEQUENCE [LARGE SCALE GENOMIC DNA]</scope>
    <source>
        <strain evidence="1">Butters</strain>
        <tissue evidence="1">Head and leg muscle</tissue>
    </source>
</reference>
<dbReference type="Proteomes" id="UP000292052">
    <property type="component" value="Unassembled WGS sequence"/>
</dbReference>
<dbReference type="AlphaFoldDB" id="A0A482VLW7"/>
<evidence type="ECO:0000313" key="1">
    <source>
        <dbReference type="EMBL" id="RZC33770.1"/>
    </source>
</evidence>
<organism evidence="1 2">
    <name type="scientific">Asbolus verrucosus</name>
    <name type="common">Desert ironclad beetle</name>
    <dbReference type="NCBI Taxonomy" id="1661398"/>
    <lineage>
        <taxon>Eukaryota</taxon>
        <taxon>Metazoa</taxon>
        <taxon>Ecdysozoa</taxon>
        <taxon>Arthropoda</taxon>
        <taxon>Hexapoda</taxon>
        <taxon>Insecta</taxon>
        <taxon>Pterygota</taxon>
        <taxon>Neoptera</taxon>
        <taxon>Endopterygota</taxon>
        <taxon>Coleoptera</taxon>
        <taxon>Polyphaga</taxon>
        <taxon>Cucujiformia</taxon>
        <taxon>Tenebrionidae</taxon>
        <taxon>Pimeliinae</taxon>
        <taxon>Asbolus</taxon>
    </lineage>
</organism>
<feature type="non-terminal residue" evidence="1">
    <location>
        <position position="1"/>
    </location>
</feature>
<feature type="non-terminal residue" evidence="1">
    <location>
        <position position="237"/>
    </location>
</feature>